<protein>
    <submittedName>
        <fullName evidence="4">Transcriptional regulator KorA</fullName>
    </submittedName>
</protein>
<feature type="domain" description="TrfB transcriptional repressor protein" evidence="3">
    <location>
        <begin position="7"/>
        <end position="98"/>
    </location>
</feature>
<evidence type="ECO:0000313" key="4">
    <source>
        <dbReference type="EMBL" id="MDC6409546.1"/>
    </source>
</evidence>
<evidence type="ECO:0000256" key="1">
    <source>
        <dbReference type="ARBA" id="ARBA00023015"/>
    </source>
</evidence>
<evidence type="ECO:0000256" key="2">
    <source>
        <dbReference type="ARBA" id="ARBA00023163"/>
    </source>
</evidence>
<organism evidence="4 5">
    <name type="scientific">Xylella fastidiosa subsp. multiplex</name>
    <dbReference type="NCBI Taxonomy" id="644357"/>
    <lineage>
        <taxon>Bacteria</taxon>
        <taxon>Pseudomonadati</taxon>
        <taxon>Pseudomonadota</taxon>
        <taxon>Gammaproteobacteria</taxon>
        <taxon>Lysobacterales</taxon>
        <taxon>Lysobacteraceae</taxon>
        <taxon>Xylella</taxon>
    </lineage>
</organism>
<comment type="caution">
    <text evidence="4">The sequence shown here is derived from an EMBL/GenBank/DDBJ whole genome shotgun (WGS) entry which is preliminary data.</text>
</comment>
<dbReference type="AlphaFoldDB" id="A0AAW6HY24"/>
<gene>
    <name evidence="4" type="ORF">LOK82_13395</name>
</gene>
<name>A0AAW6HY24_XYLFS</name>
<dbReference type="InterPro" id="IPR032428">
    <property type="entry name" value="TrfB"/>
</dbReference>
<accession>A0AAW6HY24</accession>
<evidence type="ECO:0000259" key="3">
    <source>
        <dbReference type="Pfam" id="PF16509"/>
    </source>
</evidence>
<reference evidence="4" key="2">
    <citation type="journal article" date="2023" name="Commun. Biol.">
        <title>Suspicions of two bridgehead invasions of Xylella fastidiosa subsp. multiplex in France.</title>
        <authorList>
            <person name="Dupas E."/>
            <person name="Durand K."/>
            <person name="Rieux A."/>
            <person name="Briand M."/>
            <person name="Pruvost O."/>
            <person name="Cunty A."/>
            <person name="Denance N."/>
            <person name="Donnadieu C."/>
            <person name="Legendre B."/>
            <person name="Lopez-Roques C."/>
            <person name="Cesbron S."/>
            <person name="Ravigne V."/>
            <person name="Jacques M.A."/>
        </authorList>
    </citation>
    <scope>NUCLEOTIDE SEQUENCE</scope>
    <source>
        <strain evidence="4">CFBP8070</strain>
    </source>
</reference>
<reference evidence="4" key="1">
    <citation type="submission" date="2021-11" db="EMBL/GenBank/DDBJ databases">
        <authorList>
            <person name="Denance N."/>
            <person name="Briand M."/>
            <person name="Dupas E."/>
            <person name="Durand K."/>
            <person name="Legendre B."/>
            <person name="Cunty A."/>
            <person name="Donnadieu C."/>
            <person name="Lopez Roques C."/>
            <person name="Cesbron S."/>
            <person name="Jacques M.A."/>
        </authorList>
    </citation>
    <scope>NUCLEOTIDE SEQUENCE</scope>
    <source>
        <strain evidence="4">CFBP8070</strain>
    </source>
</reference>
<dbReference type="EMBL" id="JAJKGN010000003">
    <property type="protein sequence ID" value="MDC6409546.1"/>
    <property type="molecule type" value="Genomic_DNA"/>
</dbReference>
<dbReference type="InterPro" id="IPR053721">
    <property type="entry name" value="Fimbrial_Adhesin_Reg"/>
</dbReference>
<dbReference type="Proteomes" id="UP001220702">
    <property type="component" value="Unassembled WGS sequence"/>
</dbReference>
<sequence>MRVKRRMTAADFEAVRPFLKISDDRIKAARAALVEGQTFQVIGDRFGWSRQAVDHAVRVVWNTLEKYRQSQRAVANTGALLSPGWEQVTLIAPAHLIEKFRVEIAQASQQQECNSKTSRKPSES</sequence>
<evidence type="ECO:0000313" key="5">
    <source>
        <dbReference type="Proteomes" id="UP001220702"/>
    </source>
</evidence>
<keyword evidence="1" id="KW-0805">Transcription regulation</keyword>
<dbReference type="Gene3D" id="1.10.10.2690">
    <property type="match status" value="1"/>
</dbReference>
<keyword evidence="2" id="KW-0804">Transcription</keyword>
<proteinExistence type="predicted"/>
<dbReference type="RefSeq" id="WP_238842259.1">
    <property type="nucleotide sequence ID" value="NZ_CP136976.1"/>
</dbReference>
<dbReference type="Pfam" id="PF16509">
    <property type="entry name" value="KORA"/>
    <property type="match status" value="1"/>
</dbReference>